<proteinExistence type="predicted"/>
<organism evidence="1 2">
    <name type="scientific">Clonorchis sinensis</name>
    <name type="common">Chinese liver fluke</name>
    <dbReference type="NCBI Taxonomy" id="79923"/>
    <lineage>
        <taxon>Eukaryota</taxon>
        <taxon>Metazoa</taxon>
        <taxon>Spiralia</taxon>
        <taxon>Lophotrochozoa</taxon>
        <taxon>Platyhelminthes</taxon>
        <taxon>Trematoda</taxon>
        <taxon>Digenea</taxon>
        <taxon>Opisthorchiida</taxon>
        <taxon>Opisthorchiata</taxon>
        <taxon>Opisthorchiidae</taxon>
        <taxon>Clonorchis</taxon>
    </lineage>
</organism>
<reference key="2">
    <citation type="submission" date="2011-10" db="EMBL/GenBank/DDBJ databases">
        <title>The genome and transcriptome sequence of Clonorchis sinensis provide insights into the carcinogenic liver fluke.</title>
        <authorList>
            <person name="Wang X."/>
            <person name="Huang Y."/>
            <person name="Chen W."/>
            <person name="Liu H."/>
            <person name="Guo L."/>
            <person name="Chen Y."/>
            <person name="Luo F."/>
            <person name="Zhou W."/>
            <person name="Sun J."/>
            <person name="Mao Q."/>
            <person name="Liang P."/>
            <person name="Zhou C."/>
            <person name="Tian Y."/>
            <person name="Men J."/>
            <person name="Lv X."/>
            <person name="Huang L."/>
            <person name="Zhou J."/>
            <person name="Hu Y."/>
            <person name="Li R."/>
            <person name="Zhang F."/>
            <person name="Lei H."/>
            <person name="Li X."/>
            <person name="Hu X."/>
            <person name="Liang C."/>
            <person name="Xu J."/>
            <person name="Wu Z."/>
            <person name="Yu X."/>
        </authorList>
    </citation>
    <scope>NUCLEOTIDE SEQUENCE</scope>
    <source>
        <strain>Henan</strain>
    </source>
</reference>
<protein>
    <submittedName>
        <fullName evidence="1">Uncharacterized protein</fullName>
    </submittedName>
</protein>
<evidence type="ECO:0000313" key="1">
    <source>
        <dbReference type="EMBL" id="GAA53644.1"/>
    </source>
</evidence>
<feature type="non-terminal residue" evidence="1">
    <location>
        <position position="61"/>
    </location>
</feature>
<name>G7YL13_CLOSI</name>
<reference evidence="1" key="1">
    <citation type="journal article" date="2011" name="Genome Biol.">
        <title>The draft genome of the carcinogenic human liver fluke Clonorchis sinensis.</title>
        <authorList>
            <person name="Wang X."/>
            <person name="Chen W."/>
            <person name="Huang Y."/>
            <person name="Sun J."/>
            <person name="Men J."/>
            <person name="Liu H."/>
            <person name="Luo F."/>
            <person name="Guo L."/>
            <person name="Lv X."/>
            <person name="Deng C."/>
            <person name="Zhou C."/>
            <person name="Fan Y."/>
            <person name="Li X."/>
            <person name="Huang L."/>
            <person name="Hu Y."/>
            <person name="Liang C."/>
            <person name="Hu X."/>
            <person name="Xu J."/>
            <person name="Yu X."/>
        </authorList>
    </citation>
    <scope>NUCLEOTIDE SEQUENCE [LARGE SCALE GENOMIC DNA]</scope>
    <source>
        <strain evidence="1">Henan</strain>
    </source>
</reference>
<dbReference type="EMBL" id="DF143551">
    <property type="protein sequence ID" value="GAA53644.1"/>
    <property type="molecule type" value="Genomic_DNA"/>
</dbReference>
<dbReference type="Proteomes" id="UP000008909">
    <property type="component" value="Unassembled WGS sequence"/>
</dbReference>
<dbReference type="AlphaFoldDB" id="G7YL13"/>
<keyword evidence="2" id="KW-1185">Reference proteome</keyword>
<sequence length="61" mass="7110">MLLDPYNCIVRVCFAPCFFICGDQPRGSDLESILAPRVFWKRKAVSICVVFYFLFIHTYAK</sequence>
<evidence type="ECO:0000313" key="2">
    <source>
        <dbReference type="Proteomes" id="UP000008909"/>
    </source>
</evidence>
<accession>G7YL13</accession>
<gene>
    <name evidence="1" type="ORF">CLF_110679</name>
</gene>